<dbReference type="SMART" id="SM00478">
    <property type="entry name" value="ENDO3c"/>
    <property type="match status" value="1"/>
</dbReference>
<dbReference type="Gene3D" id="3.30.310.20">
    <property type="entry name" value="DNA-3-methyladenine glycosylase AlkA, N-terminal domain"/>
    <property type="match status" value="1"/>
</dbReference>
<evidence type="ECO:0000313" key="15">
    <source>
        <dbReference type="EMBL" id="OFC72549.1"/>
    </source>
</evidence>
<keyword evidence="6" id="KW-0479">Metal-binding</keyword>
<dbReference type="GO" id="GO:0006307">
    <property type="term" value="P:DNA alkylation repair"/>
    <property type="evidence" value="ECO:0007669"/>
    <property type="project" value="TreeGrafter"/>
</dbReference>
<dbReference type="Proteomes" id="UP000175691">
    <property type="component" value="Unassembled WGS sequence"/>
</dbReference>
<dbReference type="SUPFAM" id="SSF46689">
    <property type="entry name" value="Homeodomain-like"/>
    <property type="match status" value="2"/>
</dbReference>
<dbReference type="OrthoDB" id="9811249at2"/>
<comment type="catalytic activity">
    <reaction evidence="1">
        <text>Hydrolysis of alkylated DNA, releasing 3-methyladenine, 3-methylguanine, 7-methylguanine and 7-methyladenine.</text>
        <dbReference type="EC" id="3.2.2.21"/>
    </reaction>
</comment>
<dbReference type="GO" id="GO:0032131">
    <property type="term" value="F:alkylated DNA binding"/>
    <property type="evidence" value="ECO:0007669"/>
    <property type="project" value="TreeGrafter"/>
</dbReference>
<gene>
    <name evidence="15" type="ORF">BFC18_03075</name>
</gene>
<dbReference type="InterPro" id="IPR009057">
    <property type="entry name" value="Homeodomain-like_sf"/>
</dbReference>
<dbReference type="CDD" id="cd00056">
    <property type="entry name" value="ENDO3c"/>
    <property type="match status" value="1"/>
</dbReference>
<comment type="cofactor">
    <cofactor evidence="2">
        <name>Zn(2+)</name>
        <dbReference type="ChEBI" id="CHEBI:29105"/>
    </cofactor>
</comment>
<name>A0A1E7ZGB8_9ALTE</name>
<dbReference type="InterPro" id="IPR051912">
    <property type="entry name" value="Alkylbase_DNA_Glycosylase/TA"/>
</dbReference>
<dbReference type="GO" id="GO:0008168">
    <property type="term" value="F:methyltransferase activity"/>
    <property type="evidence" value="ECO:0007669"/>
    <property type="project" value="UniProtKB-KW"/>
</dbReference>
<evidence type="ECO:0000256" key="3">
    <source>
        <dbReference type="ARBA" id="ARBA00012000"/>
    </source>
</evidence>
<evidence type="ECO:0000256" key="13">
    <source>
        <dbReference type="ARBA" id="ARBA00023204"/>
    </source>
</evidence>
<dbReference type="Pfam" id="PF02805">
    <property type="entry name" value="Ada_Zn_binding"/>
    <property type="match status" value="1"/>
</dbReference>
<keyword evidence="9" id="KW-0805">Transcription regulation</keyword>
<dbReference type="Pfam" id="PF12833">
    <property type="entry name" value="HTH_18"/>
    <property type="match status" value="1"/>
</dbReference>
<keyword evidence="4" id="KW-0489">Methyltransferase</keyword>
<reference evidence="15 16" key="1">
    <citation type="submission" date="2016-08" db="EMBL/GenBank/DDBJ databases">
        <authorList>
            <person name="Seilhamer J.J."/>
        </authorList>
    </citation>
    <scope>NUCLEOTIDE SEQUENCE [LARGE SCALE GENOMIC DNA]</scope>
    <source>
        <strain evidence="15 16">KCTC 42603</strain>
    </source>
</reference>
<dbReference type="PROSITE" id="PS01124">
    <property type="entry name" value="HTH_ARAC_FAMILY_2"/>
    <property type="match status" value="1"/>
</dbReference>
<evidence type="ECO:0000259" key="14">
    <source>
        <dbReference type="PROSITE" id="PS01124"/>
    </source>
</evidence>
<dbReference type="InterPro" id="IPR004026">
    <property type="entry name" value="Ada_DNA_repair_Zn-bd"/>
</dbReference>
<dbReference type="GO" id="GO:0043565">
    <property type="term" value="F:sequence-specific DNA binding"/>
    <property type="evidence" value="ECO:0007669"/>
    <property type="project" value="InterPro"/>
</dbReference>
<dbReference type="InterPro" id="IPR035451">
    <property type="entry name" value="Ada-like_dom_sf"/>
</dbReference>
<evidence type="ECO:0000256" key="9">
    <source>
        <dbReference type="ARBA" id="ARBA00023015"/>
    </source>
</evidence>
<proteinExistence type="predicted"/>
<dbReference type="Gene3D" id="1.10.340.30">
    <property type="entry name" value="Hypothetical protein, domain 2"/>
    <property type="match status" value="1"/>
</dbReference>
<evidence type="ECO:0000256" key="5">
    <source>
        <dbReference type="ARBA" id="ARBA00022679"/>
    </source>
</evidence>
<evidence type="ECO:0000313" key="16">
    <source>
        <dbReference type="Proteomes" id="UP000175691"/>
    </source>
</evidence>
<sequence length="478" mass="53078">MAVAIHQAELLERFRQARLSRDKRFDGQFFVAVKSTGIFCRPICPAKLPKEENVDYYHLAAQAMHDGFRPCLRCRPDSAPQSPAWNGVATTVTRATQLLADIPPKSVADIASRLGISTRYLHKLLEQHTGCSPSQWQKYHQLLFAKQLLQQSSLPVEQVADAAGFGSARRLQSAMRNTWSLTPSQLRKTAATRNNSMSEVSILIHYRKPYNWAFVRDFLAVRAIPGVETLSDNAYSRVYHDEFGTGHLIAEHLPERAAFRVTVTTDYLQGVRSVLNNLARVLDLNTDPFLIAHALADAGVQEAEQLPGLRLPGVWSAFEAGCRAVLGQQVSVKAAIKHVTMLAQELGVQTDVGCAFPTPQAVADSELTFLKMPQSRKLALKALAQYFVDGAETDALQFGTADAETDLLALKGIGPWTVDYLMLRGYSQPDRFLGGDLVVRNMMATRNLTPEQAAPWRSYLTLQLWQLAIKPKVETNHV</sequence>
<dbReference type="Gene3D" id="1.10.10.60">
    <property type="entry name" value="Homeodomain-like"/>
    <property type="match status" value="1"/>
</dbReference>
<organism evidence="15 16">
    <name type="scientific">Alteromonas confluentis</name>
    <dbReference type="NCBI Taxonomy" id="1656094"/>
    <lineage>
        <taxon>Bacteria</taxon>
        <taxon>Pseudomonadati</taxon>
        <taxon>Pseudomonadota</taxon>
        <taxon>Gammaproteobacteria</taxon>
        <taxon>Alteromonadales</taxon>
        <taxon>Alteromonadaceae</taxon>
        <taxon>Alteromonas/Salinimonas group</taxon>
        <taxon>Alteromonas</taxon>
    </lineage>
</organism>
<dbReference type="InterPro" id="IPR003265">
    <property type="entry name" value="HhH-GPD_domain"/>
</dbReference>
<dbReference type="InterPro" id="IPR037046">
    <property type="entry name" value="AlkA_N_sf"/>
</dbReference>
<evidence type="ECO:0000256" key="10">
    <source>
        <dbReference type="ARBA" id="ARBA00023125"/>
    </source>
</evidence>
<protein>
    <recommendedName>
        <fullName evidence="3">DNA-3-methyladenine glycosylase II</fullName>
        <ecNumber evidence="3">3.2.2.21</ecNumber>
    </recommendedName>
</protein>
<dbReference type="GO" id="GO:0043916">
    <property type="term" value="F:DNA-7-methylguanine glycosylase activity"/>
    <property type="evidence" value="ECO:0007669"/>
    <property type="project" value="TreeGrafter"/>
</dbReference>
<dbReference type="SUPFAM" id="SSF57884">
    <property type="entry name" value="Ada DNA repair protein, N-terminal domain (N-Ada 10)"/>
    <property type="match status" value="1"/>
</dbReference>
<feature type="domain" description="HTH araC/xylS-type" evidence="14">
    <location>
        <begin position="106"/>
        <end position="189"/>
    </location>
</feature>
<dbReference type="SMART" id="SM01009">
    <property type="entry name" value="AlkA_N"/>
    <property type="match status" value="1"/>
</dbReference>
<dbReference type="GO" id="GO:0003700">
    <property type="term" value="F:DNA-binding transcription factor activity"/>
    <property type="evidence" value="ECO:0007669"/>
    <property type="project" value="InterPro"/>
</dbReference>
<keyword evidence="7" id="KW-0227">DNA damage</keyword>
<keyword evidence="10" id="KW-0238">DNA-binding</keyword>
<evidence type="ECO:0000256" key="4">
    <source>
        <dbReference type="ARBA" id="ARBA00022603"/>
    </source>
</evidence>
<dbReference type="GO" id="GO:0008270">
    <property type="term" value="F:zinc ion binding"/>
    <property type="evidence" value="ECO:0007669"/>
    <property type="project" value="InterPro"/>
</dbReference>
<dbReference type="GO" id="GO:0032259">
    <property type="term" value="P:methylation"/>
    <property type="evidence" value="ECO:0007669"/>
    <property type="project" value="UniProtKB-KW"/>
</dbReference>
<dbReference type="PANTHER" id="PTHR43003:SF13">
    <property type="entry name" value="DNA-3-METHYLADENINE GLYCOSYLASE 2"/>
    <property type="match status" value="1"/>
</dbReference>
<dbReference type="SUPFAM" id="SSF48150">
    <property type="entry name" value="DNA-glycosylase"/>
    <property type="match status" value="1"/>
</dbReference>
<evidence type="ECO:0000256" key="12">
    <source>
        <dbReference type="ARBA" id="ARBA00023163"/>
    </source>
</evidence>
<dbReference type="InterPro" id="IPR011257">
    <property type="entry name" value="DNA_glycosylase"/>
</dbReference>
<dbReference type="GO" id="GO:0005737">
    <property type="term" value="C:cytoplasm"/>
    <property type="evidence" value="ECO:0007669"/>
    <property type="project" value="TreeGrafter"/>
</dbReference>
<dbReference type="STRING" id="1656094.BFC18_03075"/>
<dbReference type="FunFam" id="3.40.10.10:FF:000001">
    <property type="entry name" value="DNA-3-methyladenine glycosylase 2"/>
    <property type="match status" value="1"/>
</dbReference>
<keyword evidence="12" id="KW-0804">Transcription</keyword>
<dbReference type="PANTHER" id="PTHR43003">
    <property type="entry name" value="DNA-3-METHYLADENINE GLYCOSYLASE"/>
    <property type="match status" value="1"/>
</dbReference>
<accession>A0A1E7ZGB8</accession>
<evidence type="ECO:0000256" key="8">
    <source>
        <dbReference type="ARBA" id="ARBA00022833"/>
    </source>
</evidence>
<dbReference type="EMBL" id="MDHN01000004">
    <property type="protein sequence ID" value="OFC72549.1"/>
    <property type="molecule type" value="Genomic_DNA"/>
</dbReference>
<keyword evidence="11" id="KW-0010">Activator</keyword>
<evidence type="ECO:0000256" key="1">
    <source>
        <dbReference type="ARBA" id="ARBA00000086"/>
    </source>
</evidence>
<dbReference type="EC" id="3.2.2.21" evidence="3"/>
<evidence type="ECO:0000256" key="6">
    <source>
        <dbReference type="ARBA" id="ARBA00022723"/>
    </source>
</evidence>
<keyword evidence="16" id="KW-1185">Reference proteome</keyword>
<dbReference type="GO" id="GO:0008725">
    <property type="term" value="F:DNA-3-methyladenine glycosylase activity"/>
    <property type="evidence" value="ECO:0007669"/>
    <property type="project" value="TreeGrafter"/>
</dbReference>
<dbReference type="AlphaFoldDB" id="A0A1E7ZGB8"/>
<dbReference type="GO" id="GO:0006285">
    <property type="term" value="P:base-excision repair, AP site formation"/>
    <property type="evidence" value="ECO:0007669"/>
    <property type="project" value="TreeGrafter"/>
</dbReference>
<dbReference type="InterPro" id="IPR010316">
    <property type="entry name" value="AlkA_N"/>
</dbReference>
<keyword evidence="13" id="KW-0234">DNA repair</keyword>
<dbReference type="Pfam" id="PF06029">
    <property type="entry name" value="AlkA_N"/>
    <property type="match status" value="1"/>
</dbReference>
<evidence type="ECO:0000256" key="11">
    <source>
        <dbReference type="ARBA" id="ARBA00023159"/>
    </source>
</evidence>
<evidence type="ECO:0000256" key="7">
    <source>
        <dbReference type="ARBA" id="ARBA00022763"/>
    </source>
</evidence>
<dbReference type="GO" id="GO:0032993">
    <property type="term" value="C:protein-DNA complex"/>
    <property type="evidence" value="ECO:0007669"/>
    <property type="project" value="TreeGrafter"/>
</dbReference>
<evidence type="ECO:0000256" key="2">
    <source>
        <dbReference type="ARBA" id="ARBA00001947"/>
    </source>
</evidence>
<keyword evidence="8" id="KW-0862">Zinc</keyword>
<dbReference type="Gene3D" id="3.40.10.10">
    <property type="entry name" value="DNA Methylphosphotriester Repair Domain"/>
    <property type="match status" value="1"/>
</dbReference>
<comment type="caution">
    <text evidence="15">The sequence shown here is derived from an EMBL/GenBank/DDBJ whole genome shotgun (WGS) entry which is preliminary data.</text>
</comment>
<dbReference type="SUPFAM" id="SSF55945">
    <property type="entry name" value="TATA-box binding protein-like"/>
    <property type="match status" value="1"/>
</dbReference>
<dbReference type="RefSeq" id="WP_070123463.1">
    <property type="nucleotide sequence ID" value="NZ_MDHN01000004.1"/>
</dbReference>
<dbReference type="InterPro" id="IPR018060">
    <property type="entry name" value="HTH_AraC"/>
</dbReference>
<keyword evidence="5" id="KW-0808">Transferase</keyword>
<dbReference type="SMART" id="SM00342">
    <property type="entry name" value="HTH_ARAC"/>
    <property type="match status" value="1"/>
</dbReference>